<accession>A0A8S1P0Q7</accession>
<protein>
    <recommendedName>
        <fullName evidence="3">Cyclin-like domain-containing protein</fullName>
    </recommendedName>
</protein>
<dbReference type="OMA" id="FRAVSIM"/>
<sequence>MKQHRNFSRSRRSSSPQEKIKKTQKGRQKKNRNSNNSSCNTNSQSHEKQPRQLQEGKILKFIKELEAQQEKQVSNLKFSQSFIEDVQQKQTIEEDQGHPEFDKQLQYIKCYEQEFHQTLINENIYLGNSLQNQKIDDKLRARMIDWMIEVLGNYNETTSDATFFRSVSIMDYYLQKSITEYSNSNLHLIGITSMFIASKLEDIYHIPLKDFVTRISHYKCSSSKIKAMEQSILETLNFEITFPTSLDYLQNILYQFFSQNDNPYLKNIQKTSIYILKMCLHDYEMTSISQNALASSAFIYSINDFVLKNNNNNQELTINQFINQTIQISQINQIEIKEFVNKIQDLIQNFQKNHPTLYNLDKYQ</sequence>
<dbReference type="EMBL" id="CAJJDM010000106">
    <property type="protein sequence ID" value="CAD8097031.1"/>
    <property type="molecule type" value="Genomic_DNA"/>
</dbReference>
<keyword evidence="5" id="KW-1185">Reference proteome</keyword>
<keyword evidence="1" id="KW-0195">Cyclin</keyword>
<dbReference type="InterPro" id="IPR013763">
    <property type="entry name" value="Cyclin-like_dom"/>
</dbReference>
<dbReference type="Pfam" id="PF02984">
    <property type="entry name" value="Cyclin_C"/>
    <property type="match status" value="1"/>
</dbReference>
<dbReference type="InterPro" id="IPR006671">
    <property type="entry name" value="Cyclin_N"/>
</dbReference>
<dbReference type="InterPro" id="IPR039361">
    <property type="entry name" value="Cyclin"/>
</dbReference>
<evidence type="ECO:0000256" key="1">
    <source>
        <dbReference type="RuleBase" id="RU000383"/>
    </source>
</evidence>
<comment type="similarity">
    <text evidence="1">Belongs to the cyclin family.</text>
</comment>
<feature type="region of interest" description="Disordered" evidence="2">
    <location>
        <begin position="1"/>
        <end position="52"/>
    </location>
</feature>
<feature type="compositionally biased region" description="Basic residues" evidence="2">
    <location>
        <begin position="22"/>
        <end position="32"/>
    </location>
</feature>
<reference evidence="4" key="1">
    <citation type="submission" date="2021-01" db="EMBL/GenBank/DDBJ databases">
        <authorList>
            <consortium name="Genoscope - CEA"/>
            <person name="William W."/>
        </authorList>
    </citation>
    <scope>NUCLEOTIDE SEQUENCE</scope>
</reference>
<name>A0A8S1P0Q7_PARPR</name>
<evidence type="ECO:0000313" key="4">
    <source>
        <dbReference type="EMBL" id="CAD8097031.1"/>
    </source>
</evidence>
<dbReference type="InterPro" id="IPR004367">
    <property type="entry name" value="Cyclin_C-dom"/>
</dbReference>
<evidence type="ECO:0000313" key="5">
    <source>
        <dbReference type="Proteomes" id="UP000688137"/>
    </source>
</evidence>
<dbReference type="Proteomes" id="UP000688137">
    <property type="component" value="Unassembled WGS sequence"/>
</dbReference>
<dbReference type="PANTHER" id="PTHR10177">
    <property type="entry name" value="CYCLINS"/>
    <property type="match status" value="1"/>
</dbReference>
<feature type="compositionally biased region" description="Basic residues" evidence="2">
    <location>
        <begin position="1"/>
        <end position="12"/>
    </location>
</feature>
<dbReference type="AlphaFoldDB" id="A0A8S1P0Q7"/>
<evidence type="ECO:0000256" key="2">
    <source>
        <dbReference type="SAM" id="MobiDB-lite"/>
    </source>
</evidence>
<comment type="caution">
    <text evidence="4">The sequence shown here is derived from an EMBL/GenBank/DDBJ whole genome shotgun (WGS) entry which is preliminary data.</text>
</comment>
<dbReference type="Pfam" id="PF00134">
    <property type="entry name" value="Cyclin_N"/>
    <property type="match status" value="1"/>
</dbReference>
<feature type="compositionally biased region" description="Low complexity" evidence="2">
    <location>
        <begin position="33"/>
        <end position="44"/>
    </location>
</feature>
<evidence type="ECO:0000259" key="3">
    <source>
        <dbReference type="SMART" id="SM00385"/>
    </source>
</evidence>
<gene>
    <name evidence="4" type="ORF">PPRIM_AZ9-3.1.T1030017</name>
</gene>
<dbReference type="SMART" id="SM00385">
    <property type="entry name" value="CYCLIN"/>
    <property type="match status" value="1"/>
</dbReference>
<dbReference type="FunFam" id="1.10.472.10:FF:000089">
    <property type="entry name" value="Cyclin, N-terminal domain containing protein"/>
    <property type="match status" value="1"/>
</dbReference>
<proteinExistence type="inferred from homology"/>
<organism evidence="4 5">
    <name type="scientific">Paramecium primaurelia</name>
    <dbReference type="NCBI Taxonomy" id="5886"/>
    <lineage>
        <taxon>Eukaryota</taxon>
        <taxon>Sar</taxon>
        <taxon>Alveolata</taxon>
        <taxon>Ciliophora</taxon>
        <taxon>Intramacronucleata</taxon>
        <taxon>Oligohymenophorea</taxon>
        <taxon>Peniculida</taxon>
        <taxon>Parameciidae</taxon>
        <taxon>Paramecium</taxon>
    </lineage>
</organism>
<feature type="domain" description="Cyclin-like" evidence="3">
    <location>
        <begin position="145"/>
        <end position="234"/>
    </location>
</feature>